<evidence type="ECO:0000313" key="2">
    <source>
        <dbReference type="Proteomes" id="UP000316624"/>
    </source>
</evidence>
<proteinExistence type="predicted"/>
<accession>A0A562K471</accession>
<dbReference type="Proteomes" id="UP000316624">
    <property type="component" value="Unassembled WGS sequence"/>
</dbReference>
<comment type="caution">
    <text evidence="1">The sequence shown here is derived from an EMBL/GenBank/DDBJ whole genome shotgun (WGS) entry which is preliminary data.</text>
</comment>
<evidence type="ECO:0000313" key="1">
    <source>
        <dbReference type="EMBL" id="TWH90207.1"/>
    </source>
</evidence>
<reference evidence="1 2" key="1">
    <citation type="journal article" date="2015" name="Stand. Genomic Sci.">
        <title>Genomic Encyclopedia of Bacterial and Archaeal Type Strains, Phase III: the genomes of soil and plant-associated and newly described type strains.</title>
        <authorList>
            <person name="Whitman W.B."/>
            <person name="Woyke T."/>
            <person name="Klenk H.P."/>
            <person name="Zhou Y."/>
            <person name="Lilburn T.G."/>
            <person name="Beck B.J."/>
            <person name="De Vos P."/>
            <person name="Vandamme P."/>
            <person name="Eisen J.A."/>
            <person name="Garrity G."/>
            <person name="Hugenholtz P."/>
            <person name="Kyrpides N.C."/>
        </authorList>
    </citation>
    <scope>NUCLEOTIDE SEQUENCE [LARGE SCALE GENOMIC DNA]</scope>
    <source>
        <strain evidence="1 2">CGMCC 1.7748</strain>
    </source>
</reference>
<gene>
    <name evidence="1" type="ORF">IQ35_03601</name>
</gene>
<protein>
    <submittedName>
        <fullName evidence="1">Uncharacterized protein</fullName>
    </submittedName>
</protein>
<keyword evidence="2" id="KW-1185">Reference proteome</keyword>
<name>A0A562K471_SPHWJ</name>
<dbReference type="RefSeq" id="WP_145075504.1">
    <property type="nucleotide sequence ID" value="NZ_JACIIY010000038.1"/>
</dbReference>
<organism evidence="1 2">
    <name type="scientific">Sphingobium wenxiniae (strain DSM 21828 / CGMCC 1.7748 / JZ-1)</name>
    <dbReference type="NCBI Taxonomy" id="595605"/>
    <lineage>
        <taxon>Bacteria</taxon>
        <taxon>Pseudomonadati</taxon>
        <taxon>Pseudomonadota</taxon>
        <taxon>Alphaproteobacteria</taxon>
        <taxon>Sphingomonadales</taxon>
        <taxon>Sphingomonadaceae</taxon>
        <taxon>Sphingobium</taxon>
    </lineage>
</organism>
<dbReference type="EMBL" id="VLKK01000023">
    <property type="protein sequence ID" value="TWH90207.1"/>
    <property type="molecule type" value="Genomic_DNA"/>
</dbReference>
<dbReference type="AlphaFoldDB" id="A0A562K471"/>
<sequence length="172" mass="18348">MTRHRLFELGAGPANEPCAQLGQTPDFERVNRHELRAFQAAVIAVNGPPPAPLEFAAIANAHDFGTYWTLWIVSQVAVLPPGARRWLDGLDVPSSWISAGFPPPVTYAGSSLLCVRPFPDVIAGALRISRPREDGSFFPPANAVLHRNLEATYGPMLAARGAGVTPAMPTGG</sequence>